<dbReference type="AlphaFoldDB" id="A0A6L2MCC0"/>
<dbReference type="EMBL" id="BKCJ010006338">
    <property type="protein sequence ID" value="GEU71621.1"/>
    <property type="molecule type" value="Genomic_DNA"/>
</dbReference>
<gene>
    <name evidence="3" type="ORF">Tci_043599</name>
</gene>
<dbReference type="InterPro" id="IPR040256">
    <property type="entry name" value="At4g02000-like"/>
</dbReference>
<feature type="compositionally biased region" description="Basic and acidic residues" evidence="1">
    <location>
        <begin position="36"/>
        <end position="59"/>
    </location>
</feature>
<dbReference type="Pfam" id="PF14111">
    <property type="entry name" value="DUF4283"/>
    <property type="match status" value="1"/>
</dbReference>
<comment type="caution">
    <text evidence="3">The sequence shown here is derived from an EMBL/GenBank/DDBJ whole genome shotgun (WGS) entry which is preliminary data.</text>
</comment>
<reference evidence="3" key="1">
    <citation type="journal article" date="2019" name="Sci. Rep.">
        <title>Draft genome of Tanacetum cinerariifolium, the natural source of mosquito coil.</title>
        <authorList>
            <person name="Yamashiro T."/>
            <person name="Shiraishi A."/>
            <person name="Satake H."/>
            <person name="Nakayama K."/>
        </authorList>
    </citation>
    <scope>NUCLEOTIDE SEQUENCE</scope>
</reference>
<evidence type="ECO:0000256" key="1">
    <source>
        <dbReference type="SAM" id="MobiDB-lite"/>
    </source>
</evidence>
<dbReference type="PANTHER" id="PTHR31286">
    <property type="entry name" value="GLYCINE-RICH CELL WALL STRUCTURAL PROTEIN 1.8-LIKE"/>
    <property type="match status" value="1"/>
</dbReference>
<dbReference type="InterPro" id="IPR025558">
    <property type="entry name" value="DUF4283"/>
</dbReference>
<accession>A0A6L2MCC0</accession>
<feature type="compositionally biased region" description="Basic and acidic residues" evidence="1">
    <location>
        <begin position="67"/>
        <end position="86"/>
    </location>
</feature>
<feature type="domain" description="DUF4283" evidence="2">
    <location>
        <begin position="146"/>
        <end position="201"/>
    </location>
</feature>
<dbReference type="Gene3D" id="3.60.10.10">
    <property type="entry name" value="Endonuclease/exonuclease/phosphatase"/>
    <property type="match status" value="1"/>
</dbReference>
<name>A0A6L2MCC0_TANCI</name>
<feature type="compositionally biased region" description="Polar residues" evidence="1">
    <location>
        <begin position="87"/>
        <end position="97"/>
    </location>
</feature>
<protein>
    <recommendedName>
        <fullName evidence="2">DUF4283 domain-containing protein</fullName>
    </recommendedName>
</protein>
<proteinExistence type="predicted"/>
<dbReference type="PANTHER" id="PTHR31286:SF180">
    <property type="entry name" value="OS10G0362600 PROTEIN"/>
    <property type="match status" value="1"/>
</dbReference>
<evidence type="ECO:0000313" key="3">
    <source>
        <dbReference type="EMBL" id="GEU71621.1"/>
    </source>
</evidence>
<organism evidence="3">
    <name type="scientific">Tanacetum cinerariifolium</name>
    <name type="common">Dalmatian daisy</name>
    <name type="synonym">Chrysanthemum cinerariifolium</name>
    <dbReference type="NCBI Taxonomy" id="118510"/>
    <lineage>
        <taxon>Eukaryota</taxon>
        <taxon>Viridiplantae</taxon>
        <taxon>Streptophyta</taxon>
        <taxon>Embryophyta</taxon>
        <taxon>Tracheophyta</taxon>
        <taxon>Spermatophyta</taxon>
        <taxon>Magnoliopsida</taxon>
        <taxon>eudicotyledons</taxon>
        <taxon>Gunneridae</taxon>
        <taxon>Pentapetalae</taxon>
        <taxon>asterids</taxon>
        <taxon>campanulids</taxon>
        <taxon>Asterales</taxon>
        <taxon>Asteraceae</taxon>
        <taxon>Asteroideae</taxon>
        <taxon>Anthemideae</taxon>
        <taxon>Anthemidinae</taxon>
        <taxon>Tanacetum</taxon>
    </lineage>
</organism>
<evidence type="ECO:0000259" key="2">
    <source>
        <dbReference type="Pfam" id="PF14111"/>
    </source>
</evidence>
<sequence length="651" mass="74478">MSVRINDEASMEDPGTRAKEGDVTGLDQSGMETGEVTERNEVRTAVNEEKMNKMQKESNNEVNKNLNLDKNDDITSVLNEKHDNTNNDRSMGSNTDNQDFEGKSYANVLRKDETSINKNLIFISPKITDDGDVKVLFDEAIVNKECAKWKFTICGHFIGQNMSYYELRDEIGMKQVLDQGPWLIRNRPMFVQKWDPEIGMEKPEPKTIPIWVKLVNIPIEGWSMEGISALASSLGTPKVMDEKTAQMCQFGVGRTHFARVLVEIEVNKDLQEVIKIEYIGENKDVKGTKLVNVMYDWKPERKENVGEGNKNEDRMRNMEKGDNSKSGSQNQRSASPKTQNKEQNVNKNKFSVLDEENTNESNELRILKDREVVDQFLNKRMQPTCKEASCWTKDMVKYFHDQWKIDRLKENEDQGENVEDVYENGGGIAQAMTADNVIGDFNVTLKMDEHSSGGSRVSNDMQDFIDCVNEVEMEDLCSNGVFYTWIKSPLNPQNSVLKKLDRVMVNEEFCLNFPTANALLLPYMVSDHSPIVVSFPLCFEKKKSSFKFTNFIVEKEEFIPIVDSGWKTDIHGCKMLKPVKKMKSIKGKLKDLSWKNGNLHELVENCRQKVKVAQVKLDKNPHDKDAKKDEIKALIEYNEVVHDEESPLAES</sequence>
<dbReference type="SUPFAM" id="SSF56219">
    <property type="entry name" value="DNase I-like"/>
    <property type="match status" value="1"/>
</dbReference>
<feature type="region of interest" description="Disordered" evidence="1">
    <location>
        <begin position="1"/>
        <end position="100"/>
    </location>
</feature>
<dbReference type="InterPro" id="IPR036691">
    <property type="entry name" value="Endo/exonu/phosph_ase_sf"/>
</dbReference>
<feature type="region of interest" description="Disordered" evidence="1">
    <location>
        <begin position="302"/>
        <end position="360"/>
    </location>
</feature>
<feature type="compositionally biased region" description="Basic and acidic residues" evidence="1">
    <location>
        <begin position="302"/>
        <end position="323"/>
    </location>
</feature>
<feature type="compositionally biased region" description="Polar residues" evidence="1">
    <location>
        <begin position="324"/>
        <end position="349"/>
    </location>
</feature>